<evidence type="ECO:0000256" key="3">
    <source>
        <dbReference type="ARBA" id="ARBA00022801"/>
    </source>
</evidence>
<dbReference type="SMART" id="SM00847">
    <property type="entry name" value="HA2"/>
    <property type="match status" value="1"/>
</dbReference>
<dbReference type="PROSITE" id="PS00690">
    <property type="entry name" value="DEAH_ATP_HELICASE"/>
    <property type="match status" value="1"/>
</dbReference>
<gene>
    <name evidence="9" type="ORF">PV11_00475</name>
</gene>
<evidence type="ECO:0008006" key="11">
    <source>
        <dbReference type="Google" id="ProtNLM"/>
    </source>
</evidence>
<sequence length="1222" mass="136419">MRTRTGSVVQRWERAYHRNATHDIYHTHSPTRILQASFRTRKNLNKPIIHVRRYGGTTPAAADTGPSPTEPIHERSGLPRLLEEDPPHTRPLAIPVASEGLYVEGAVESLTQEPPAAFQEVSDSGEQQRADLVALETGDVEEGQTSTSKVRQSRAFVVEVPRSNILTAIDAIKISREAGVPQSNVQLTHIEEPTPVTDRPNAEAMLDPPLLAGKMADDLQRKMSQPFMEERMRNRAKLPLMADRSTSSALLRTIDKHDVTVVLAKTGSGKTTQVPQLILTDRVLLHRGPSTSIICAQPRRIAATSAARRVAYERGEALGSHVGYLIRNDNESPKRTPSITFYTIGILMHRLITGGPQMLQSHSHIIIDEVHERDAQIDLVLSLLRKTISTLKARHQPYPKVVLMSATIDPGRFLEYFREPVEEGSQLSAESFEVEGRNHTVQTHYLPDILKEFSDENELHPTMEPLLQGKGRKSSASYIKNELHFASIAREKTSSQSDQGKLTNEQHQQEPGWVDAPVTSLDSPSNTYLGLVVAVVAFISSVKAEGDVLVFLPGKLDIDIVYDELIRTKPLDLDFQDESRFKLFKLHSSLRDSNDMVFDKVPRGCRRIILATNIAETSITLPEVVYVVDTGKARTSVFDPLTLTRSLPYEWISRTNSIQRRGRAGRVRDGHYYALFSQERYEAFRAMALPRITVSNVVEIVLLLSAYPQPHPGGPRAFLRGMMDPPSEAAIDSAYKELTSLEAISDGRITKLGRIVAQMGIPPSAAKAVLLGVLFGCLEPMLILACHDFNNPLIYNGEVSISTIRETKRLYDRDFESDLPILIDAFREYHAAYRSGNSALMDKLRESRSIRHASYLEMILTSKAIHEVLAKLGFSSVPIGTGATIFETLHANVNYNKDNMVLVKALAVNTISAEIAAWSAEALRWELDVPSEGYTSRNSINYEDKRSTRRIRRKHRSHGRLMAYAWKRNIDDSEKDEAWLEHTTMVTPLVALLFSRSAILGASNVVELNQWLRLELKAHSMNPAIASQTARILTEAKKTLDRFMTHSWCQLIANDTGNDRSDLTTLPSPLAHGKWAQRRLINNILSRPGTRNKMVNAITTMLSADDVYWATYRAKRRAEIDAEEARIAEEARQMANPEDEGSSKSTSTKRSATEAKDDDDYDEIVVAAEKMVMQANEDSEGPNYTPEAQQSAQVEGVLNGTDSTVRRSQDDEPEQKASAALS</sequence>
<dbReference type="GO" id="GO:0003723">
    <property type="term" value="F:RNA binding"/>
    <property type="evidence" value="ECO:0007669"/>
    <property type="project" value="TreeGrafter"/>
</dbReference>
<dbReference type="CDD" id="cd17917">
    <property type="entry name" value="DEXHc_RHA-like"/>
    <property type="match status" value="1"/>
</dbReference>
<evidence type="ECO:0000313" key="9">
    <source>
        <dbReference type="EMBL" id="KIV84707.1"/>
    </source>
</evidence>
<protein>
    <recommendedName>
        <fullName evidence="11">P-loop containing nucleoside triphosphate hydrolase protein</fullName>
    </recommendedName>
</protein>
<feature type="domain" description="Helicase ATP-binding" evidence="7">
    <location>
        <begin position="251"/>
        <end position="426"/>
    </location>
</feature>
<dbReference type="STRING" id="1016849.A0A0D1YPE4"/>
<dbReference type="InterPro" id="IPR001650">
    <property type="entry name" value="Helicase_C-like"/>
</dbReference>
<dbReference type="OrthoDB" id="5600252at2759"/>
<dbReference type="SMART" id="SM00487">
    <property type="entry name" value="DEXDc"/>
    <property type="match status" value="1"/>
</dbReference>
<feature type="compositionally biased region" description="Polar residues" evidence="6">
    <location>
        <begin position="494"/>
        <end position="506"/>
    </location>
</feature>
<evidence type="ECO:0000256" key="2">
    <source>
        <dbReference type="ARBA" id="ARBA00022741"/>
    </source>
</evidence>
<dbReference type="Proteomes" id="UP000053599">
    <property type="component" value="Unassembled WGS sequence"/>
</dbReference>
<dbReference type="GO" id="GO:0004386">
    <property type="term" value="F:helicase activity"/>
    <property type="evidence" value="ECO:0007669"/>
    <property type="project" value="UniProtKB-KW"/>
</dbReference>
<evidence type="ECO:0000313" key="10">
    <source>
        <dbReference type="Proteomes" id="UP000053599"/>
    </source>
</evidence>
<feature type="region of interest" description="Disordered" evidence="6">
    <location>
        <begin position="490"/>
        <end position="511"/>
    </location>
</feature>
<evidence type="ECO:0000256" key="6">
    <source>
        <dbReference type="SAM" id="MobiDB-lite"/>
    </source>
</evidence>
<dbReference type="Pfam" id="PF00271">
    <property type="entry name" value="Helicase_C"/>
    <property type="match status" value="1"/>
</dbReference>
<evidence type="ECO:0000259" key="8">
    <source>
        <dbReference type="PROSITE" id="PS51194"/>
    </source>
</evidence>
<proteinExistence type="inferred from homology"/>
<dbReference type="InterPro" id="IPR011545">
    <property type="entry name" value="DEAD/DEAH_box_helicase_dom"/>
</dbReference>
<dbReference type="PROSITE" id="PS51194">
    <property type="entry name" value="HELICASE_CTER"/>
    <property type="match status" value="1"/>
</dbReference>
<comment type="similarity">
    <text evidence="1">Belongs to the DEAD box helicase family. DEAH subfamily.</text>
</comment>
<dbReference type="InterPro" id="IPR002464">
    <property type="entry name" value="DNA/RNA_helicase_DEAH_CS"/>
</dbReference>
<dbReference type="Pfam" id="PF00270">
    <property type="entry name" value="DEAD"/>
    <property type="match status" value="1"/>
</dbReference>
<name>A0A0D1YPE4_9EURO</name>
<dbReference type="HOGENOM" id="CLU_276938_0_0_1"/>
<dbReference type="PANTHER" id="PTHR18934">
    <property type="entry name" value="ATP-DEPENDENT RNA HELICASE"/>
    <property type="match status" value="1"/>
</dbReference>
<evidence type="ECO:0000259" key="7">
    <source>
        <dbReference type="PROSITE" id="PS51192"/>
    </source>
</evidence>
<dbReference type="SUPFAM" id="SSF52540">
    <property type="entry name" value="P-loop containing nucleoside triphosphate hydrolases"/>
    <property type="match status" value="1"/>
</dbReference>
<dbReference type="GO" id="GO:0005524">
    <property type="term" value="F:ATP binding"/>
    <property type="evidence" value="ECO:0007669"/>
    <property type="project" value="UniProtKB-KW"/>
</dbReference>
<dbReference type="SMART" id="SM00490">
    <property type="entry name" value="HELICc"/>
    <property type="match status" value="1"/>
</dbReference>
<dbReference type="PROSITE" id="PS51192">
    <property type="entry name" value="HELICASE_ATP_BIND_1"/>
    <property type="match status" value="1"/>
</dbReference>
<keyword evidence="3" id="KW-0378">Hydrolase</keyword>
<dbReference type="InterPro" id="IPR007502">
    <property type="entry name" value="Helicase-assoc_dom"/>
</dbReference>
<dbReference type="CDD" id="cd18791">
    <property type="entry name" value="SF2_C_RHA"/>
    <property type="match status" value="1"/>
</dbReference>
<dbReference type="Gene3D" id="3.40.50.300">
    <property type="entry name" value="P-loop containing nucleotide triphosphate hydrolases"/>
    <property type="match status" value="2"/>
</dbReference>
<evidence type="ECO:0000256" key="5">
    <source>
        <dbReference type="ARBA" id="ARBA00022840"/>
    </source>
</evidence>
<reference evidence="9 10" key="1">
    <citation type="submission" date="2015-01" db="EMBL/GenBank/DDBJ databases">
        <title>The Genome Sequence of Exophiala sideris CBS121828.</title>
        <authorList>
            <consortium name="The Broad Institute Genomics Platform"/>
            <person name="Cuomo C."/>
            <person name="de Hoog S."/>
            <person name="Gorbushina A."/>
            <person name="Stielow B."/>
            <person name="Teixiera M."/>
            <person name="Abouelleil A."/>
            <person name="Chapman S.B."/>
            <person name="Priest M."/>
            <person name="Young S.K."/>
            <person name="Wortman J."/>
            <person name="Nusbaum C."/>
            <person name="Birren B."/>
        </authorList>
    </citation>
    <scope>NUCLEOTIDE SEQUENCE [LARGE SCALE GENOMIC DNA]</scope>
    <source>
        <strain evidence="9 10">CBS 121828</strain>
    </source>
</reference>
<dbReference type="Gene3D" id="1.20.120.1080">
    <property type="match status" value="1"/>
</dbReference>
<keyword evidence="4" id="KW-0347">Helicase</keyword>
<dbReference type="InterPro" id="IPR027417">
    <property type="entry name" value="P-loop_NTPase"/>
</dbReference>
<dbReference type="AlphaFoldDB" id="A0A0D1YPE4"/>
<dbReference type="InterPro" id="IPR014001">
    <property type="entry name" value="Helicase_ATP-bd"/>
</dbReference>
<dbReference type="EMBL" id="KN846951">
    <property type="protein sequence ID" value="KIV84707.1"/>
    <property type="molecule type" value="Genomic_DNA"/>
</dbReference>
<dbReference type="GO" id="GO:1990904">
    <property type="term" value="C:ribonucleoprotein complex"/>
    <property type="evidence" value="ECO:0007669"/>
    <property type="project" value="UniProtKB-ARBA"/>
</dbReference>
<evidence type="ECO:0000256" key="4">
    <source>
        <dbReference type="ARBA" id="ARBA00022806"/>
    </source>
</evidence>
<feature type="domain" description="Helicase C-terminal" evidence="8">
    <location>
        <begin position="534"/>
        <end position="708"/>
    </location>
</feature>
<keyword evidence="5" id="KW-0067">ATP-binding</keyword>
<accession>A0A0D1YPE4</accession>
<keyword evidence="2" id="KW-0547">Nucleotide-binding</keyword>
<dbReference type="GO" id="GO:0016787">
    <property type="term" value="F:hydrolase activity"/>
    <property type="evidence" value="ECO:0007669"/>
    <property type="project" value="UniProtKB-KW"/>
</dbReference>
<dbReference type="PANTHER" id="PTHR18934:SF99">
    <property type="entry name" value="ATP-DEPENDENT RNA HELICASE DHX37-RELATED"/>
    <property type="match status" value="1"/>
</dbReference>
<feature type="region of interest" description="Disordered" evidence="6">
    <location>
        <begin position="1131"/>
        <end position="1222"/>
    </location>
</feature>
<organism evidence="9 10">
    <name type="scientific">Exophiala sideris</name>
    <dbReference type="NCBI Taxonomy" id="1016849"/>
    <lineage>
        <taxon>Eukaryota</taxon>
        <taxon>Fungi</taxon>
        <taxon>Dikarya</taxon>
        <taxon>Ascomycota</taxon>
        <taxon>Pezizomycotina</taxon>
        <taxon>Eurotiomycetes</taxon>
        <taxon>Chaetothyriomycetidae</taxon>
        <taxon>Chaetothyriales</taxon>
        <taxon>Herpotrichiellaceae</taxon>
        <taxon>Exophiala</taxon>
    </lineage>
</organism>
<evidence type="ECO:0000256" key="1">
    <source>
        <dbReference type="ARBA" id="ARBA00008792"/>
    </source>
</evidence>